<dbReference type="RefSeq" id="WP_216517063.1">
    <property type="nucleotide sequence ID" value="NZ_JAHLPM010000002.1"/>
</dbReference>
<evidence type="ECO:0000313" key="3">
    <source>
        <dbReference type="Proteomes" id="UP000749471"/>
    </source>
</evidence>
<name>A0ABS6E2F1_9FIRM</name>
<proteinExistence type="predicted"/>
<dbReference type="InterPro" id="IPR041419">
    <property type="entry name" value="TnsE_C"/>
</dbReference>
<protein>
    <recommendedName>
        <fullName evidence="1">TnsE C-terminal domain-containing protein</fullName>
    </recommendedName>
</protein>
<comment type="caution">
    <text evidence="2">The sequence shown here is derived from an EMBL/GenBank/DDBJ whole genome shotgun (WGS) entry which is preliminary data.</text>
</comment>
<feature type="domain" description="TnsE C-terminal" evidence="1">
    <location>
        <begin position="5"/>
        <end position="74"/>
    </location>
</feature>
<organism evidence="2 3">
    <name type="scientific">Tissierella simiarum</name>
    <dbReference type="NCBI Taxonomy" id="2841534"/>
    <lineage>
        <taxon>Bacteria</taxon>
        <taxon>Bacillati</taxon>
        <taxon>Bacillota</taxon>
        <taxon>Tissierellia</taxon>
        <taxon>Tissierellales</taxon>
        <taxon>Tissierellaceae</taxon>
        <taxon>Tissierella</taxon>
    </lineage>
</organism>
<sequence>MQVIINDLPEGKRGKKFTKLKDGQTNRKYVAGRIVLKDKREFNLIEIEREEKSLSMLLLCNSKRESWASICFKIVLD</sequence>
<keyword evidence="3" id="KW-1185">Reference proteome</keyword>
<gene>
    <name evidence="2" type="ORF">KQI42_03655</name>
</gene>
<evidence type="ECO:0000313" key="2">
    <source>
        <dbReference type="EMBL" id="MBU5437090.1"/>
    </source>
</evidence>
<dbReference type="Pfam" id="PF18623">
    <property type="entry name" value="TnsE_C"/>
    <property type="match status" value="1"/>
</dbReference>
<reference evidence="2 3" key="1">
    <citation type="submission" date="2021-06" db="EMBL/GenBank/DDBJ databases">
        <authorList>
            <person name="Sun Q."/>
            <person name="Li D."/>
        </authorList>
    </citation>
    <scope>NUCLEOTIDE SEQUENCE [LARGE SCALE GENOMIC DNA]</scope>
    <source>
        <strain evidence="2 3">MSJ-40</strain>
    </source>
</reference>
<dbReference type="Proteomes" id="UP000749471">
    <property type="component" value="Unassembled WGS sequence"/>
</dbReference>
<accession>A0ABS6E2F1</accession>
<dbReference type="EMBL" id="JAHLPM010000002">
    <property type="protein sequence ID" value="MBU5437090.1"/>
    <property type="molecule type" value="Genomic_DNA"/>
</dbReference>
<evidence type="ECO:0000259" key="1">
    <source>
        <dbReference type="Pfam" id="PF18623"/>
    </source>
</evidence>